<feature type="transmembrane region" description="Helical" evidence="13">
    <location>
        <begin position="249"/>
        <end position="267"/>
    </location>
</feature>
<gene>
    <name evidence="14" type="ORF">J27TS8_32900</name>
</gene>
<keyword evidence="7" id="KW-1003">Cell membrane</keyword>
<protein>
    <recommendedName>
        <fullName evidence="4">Probable multidrug resistance protein NorM</fullName>
    </recommendedName>
    <alternativeName>
        <fullName evidence="12">Multidrug-efflux transporter</fullName>
    </alternativeName>
</protein>
<evidence type="ECO:0000256" key="1">
    <source>
        <dbReference type="ARBA" id="ARBA00003408"/>
    </source>
</evidence>
<comment type="subcellular location">
    <subcellularLocation>
        <location evidence="2">Cell membrane</location>
        <topology evidence="2">Multi-pass membrane protein</topology>
    </subcellularLocation>
</comment>
<evidence type="ECO:0000313" key="14">
    <source>
        <dbReference type="EMBL" id="GIN63297.1"/>
    </source>
</evidence>
<keyword evidence="8 13" id="KW-0812">Transmembrane</keyword>
<keyword evidence="6" id="KW-0050">Antiport</keyword>
<evidence type="ECO:0000256" key="12">
    <source>
        <dbReference type="ARBA" id="ARBA00031636"/>
    </source>
</evidence>
<keyword evidence="10" id="KW-0406">Ion transport</keyword>
<dbReference type="NCBIfam" id="TIGR00797">
    <property type="entry name" value="matE"/>
    <property type="match status" value="1"/>
</dbReference>
<feature type="transmembrane region" description="Helical" evidence="13">
    <location>
        <begin position="132"/>
        <end position="151"/>
    </location>
</feature>
<dbReference type="InterPro" id="IPR048279">
    <property type="entry name" value="MdtK-like"/>
</dbReference>
<keyword evidence="11 13" id="KW-0472">Membrane</keyword>
<keyword evidence="15" id="KW-1185">Reference proteome</keyword>
<comment type="function">
    <text evidence="1">Multidrug efflux pump.</text>
</comment>
<name>A0A919WKE6_9BACI</name>
<dbReference type="InterPro" id="IPR002528">
    <property type="entry name" value="MATE_fam"/>
</dbReference>
<accession>A0A919WKE6</accession>
<feature type="transmembrane region" description="Helical" evidence="13">
    <location>
        <begin position="163"/>
        <end position="184"/>
    </location>
</feature>
<feature type="transmembrane region" description="Helical" evidence="13">
    <location>
        <begin position="273"/>
        <end position="296"/>
    </location>
</feature>
<reference evidence="14" key="1">
    <citation type="submission" date="2021-03" db="EMBL/GenBank/DDBJ databases">
        <title>Antimicrobial resistance genes in bacteria isolated from Japanese honey, and their potential for conferring macrolide and lincosamide resistance in the American foulbrood pathogen Paenibacillus larvae.</title>
        <authorList>
            <person name="Okamoto M."/>
            <person name="Kumagai M."/>
            <person name="Kanamori H."/>
            <person name="Takamatsu D."/>
        </authorList>
    </citation>
    <scope>NUCLEOTIDE SEQUENCE</scope>
    <source>
        <strain evidence="14">J27TS8</strain>
    </source>
</reference>
<keyword evidence="5" id="KW-0813">Transport</keyword>
<evidence type="ECO:0000256" key="10">
    <source>
        <dbReference type="ARBA" id="ARBA00023065"/>
    </source>
</evidence>
<evidence type="ECO:0000256" key="4">
    <source>
        <dbReference type="ARBA" id="ARBA00020268"/>
    </source>
</evidence>
<evidence type="ECO:0000256" key="2">
    <source>
        <dbReference type="ARBA" id="ARBA00004651"/>
    </source>
</evidence>
<feature type="transmembrane region" description="Helical" evidence="13">
    <location>
        <begin position="387"/>
        <end position="408"/>
    </location>
</feature>
<evidence type="ECO:0000256" key="13">
    <source>
        <dbReference type="SAM" id="Phobius"/>
    </source>
</evidence>
<keyword evidence="9 13" id="KW-1133">Transmembrane helix</keyword>
<feature type="transmembrane region" description="Helical" evidence="13">
    <location>
        <begin position="414"/>
        <end position="431"/>
    </location>
</feature>
<evidence type="ECO:0000256" key="9">
    <source>
        <dbReference type="ARBA" id="ARBA00022989"/>
    </source>
</evidence>
<feature type="transmembrane region" description="Helical" evidence="13">
    <location>
        <begin position="90"/>
        <end position="112"/>
    </location>
</feature>
<dbReference type="GO" id="GO:0015297">
    <property type="term" value="F:antiporter activity"/>
    <property type="evidence" value="ECO:0007669"/>
    <property type="project" value="UniProtKB-KW"/>
</dbReference>
<organism evidence="14 15">
    <name type="scientific">Robertmurraya siralis</name>
    <dbReference type="NCBI Taxonomy" id="77777"/>
    <lineage>
        <taxon>Bacteria</taxon>
        <taxon>Bacillati</taxon>
        <taxon>Bacillota</taxon>
        <taxon>Bacilli</taxon>
        <taxon>Bacillales</taxon>
        <taxon>Bacillaceae</taxon>
        <taxon>Robertmurraya</taxon>
    </lineage>
</organism>
<feature type="transmembrane region" description="Helical" evidence="13">
    <location>
        <begin position="46"/>
        <end position="69"/>
    </location>
</feature>
<evidence type="ECO:0000256" key="6">
    <source>
        <dbReference type="ARBA" id="ARBA00022449"/>
    </source>
</evidence>
<dbReference type="GO" id="GO:0005886">
    <property type="term" value="C:plasma membrane"/>
    <property type="evidence" value="ECO:0007669"/>
    <property type="project" value="UniProtKB-SubCell"/>
</dbReference>
<evidence type="ECO:0000256" key="7">
    <source>
        <dbReference type="ARBA" id="ARBA00022475"/>
    </source>
</evidence>
<dbReference type="InterPro" id="IPR050222">
    <property type="entry name" value="MATE_MdtK"/>
</dbReference>
<feature type="transmembrane region" description="Helical" evidence="13">
    <location>
        <begin position="196"/>
        <end position="215"/>
    </location>
</feature>
<evidence type="ECO:0000256" key="5">
    <source>
        <dbReference type="ARBA" id="ARBA00022448"/>
    </source>
</evidence>
<evidence type="ECO:0000313" key="15">
    <source>
        <dbReference type="Proteomes" id="UP000682111"/>
    </source>
</evidence>
<evidence type="ECO:0000256" key="3">
    <source>
        <dbReference type="ARBA" id="ARBA00010199"/>
    </source>
</evidence>
<dbReference type="RefSeq" id="WP_212934116.1">
    <property type="nucleotide sequence ID" value="NZ_BORC01000005.1"/>
</dbReference>
<comment type="similarity">
    <text evidence="3">Belongs to the multi antimicrobial extrusion (MATE) (TC 2.A.66.1) family.</text>
</comment>
<dbReference type="PANTHER" id="PTHR43298">
    <property type="entry name" value="MULTIDRUG RESISTANCE PROTEIN NORM-RELATED"/>
    <property type="match status" value="1"/>
</dbReference>
<evidence type="ECO:0000256" key="8">
    <source>
        <dbReference type="ARBA" id="ARBA00022692"/>
    </source>
</evidence>
<feature type="transmembrane region" description="Helical" evidence="13">
    <location>
        <begin position="317"/>
        <end position="338"/>
    </location>
</feature>
<dbReference type="GO" id="GO:0042910">
    <property type="term" value="F:xenobiotic transmembrane transporter activity"/>
    <property type="evidence" value="ECO:0007669"/>
    <property type="project" value="InterPro"/>
</dbReference>
<dbReference type="EMBL" id="BORC01000005">
    <property type="protein sequence ID" value="GIN63297.1"/>
    <property type="molecule type" value="Genomic_DNA"/>
</dbReference>
<feature type="transmembrane region" description="Helical" evidence="13">
    <location>
        <begin position="350"/>
        <end position="367"/>
    </location>
</feature>
<dbReference type="Pfam" id="PF01554">
    <property type="entry name" value="MatE"/>
    <property type="match status" value="2"/>
</dbReference>
<proteinExistence type="inferred from homology"/>
<dbReference type="AlphaFoldDB" id="A0A919WKE6"/>
<dbReference type="PIRSF" id="PIRSF006603">
    <property type="entry name" value="DinF"/>
    <property type="match status" value="1"/>
</dbReference>
<evidence type="ECO:0000256" key="11">
    <source>
        <dbReference type="ARBA" id="ARBA00023136"/>
    </source>
</evidence>
<sequence>MTLNLNYVNRIKEINHIAIPLIANSIAGLSIKLVDQAMIGRISVEAYGAIGVVSSLLFTIAGILGVLSVTFNIYGSRSIGQGDTKTFNDYFISSIFLNIMIGSLLTLLILVFQRPLMSIVFGFEGNILEDSLQYLPIMSVYIFIQLLLFTFSTFFKIIKDTKWIFLGSTVASVMNVVLNYLLIFGNFGFPQLGIKGSAIATVMALTTNLMIYVYLCRKHLRITFANFKIYINNVKFICNKSISLVGQEILEGGIFIIAVNAMIARIGDLQLSGYLLVSQILSIILIPMYMYSSSILTLVSEKYGTKQLTDLREYPRITLGLTMLFYLFLSIIFVGFKYEVATFITNDINLIHYAASILFFIILANVFNPLHNVYKYALQAIGQSDYVLIKTAIVNLMTLFMMLISIFILQLNLFGVLIGLFINYLVLSIIFKNKYMDILEGITSNSEAASKNRVC</sequence>
<dbReference type="GO" id="GO:0006811">
    <property type="term" value="P:monoatomic ion transport"/>
    <property type="evidence" value="ECO:0007669"/>
    <property type="project" value="UniProtKB-KW"/>
</dbReference>
<comment type="caution">
    <text evidence="14">The sequence shown here is derived from an EMBL/GenBank/DDBJ whole genome shotgun (WGS) entry which is preliminary data.</text>
</comment>
<dbReference type="PANTHER" id="PTHR43298:SF2">
    <property type="entry name" value="FMN_FAD EXPORTER YEEO-RELATED"/>
    <property type="match status" value="1"/>
</dbReference>
<dbReference type="Proteomes" id="UP000682111">
    <property type="component" value="Unassembled WGS sequence"/>
</dbReference>